<gene>
    <name evidence="6" type="ORF">HNR32_002718</name>
</gene>
<dbReference type="InterPro" id="IPR007527">
    <property type="entry name" value="Znf_SWIM"/>
</dbReference>
<proteinExistence type="predicted"/>
<dbReference type="RefSeq" id="WP_183863457.1">
    <property type="nucleotide sequence ID" value="NZ_JACHFH010000059.1"/>
</dbReference>
<evidence type="ECO:0000256" key="2">
    <source>
        <dbReference type="ARBA" id="ARBA00022771"/>
    </source>
</evidence>
<keyword evidence="7" id="KW-1185">Reference proteome</keyword>
<evidence type="ECO:0000313" key="6">
    <source>
        <dbReference type="EMBL" id="MBB5337556.1"/>
    </source>
</evidence>
<keyword evidence="2 4" id="KW-0863">Zinc-finger</keyword>
<accession>A0A840UK93</accession>
<keyword evidence="3" id="KW-0862">Zinc</keyword>
<keyword evidence="1" id="KW-0479">Metal-binding</keyword>
<evidence type="ECO:0000256" key="1">
    <source>
        <dbReference type="ARBA" id="ARBA00022723"/>
    </source>
</evidence>
<organism evidence="6 7">
    <name type="scientific">Pectinatus brassicae</name>
    <dbReference type="NCBI Taxonomy" id="862415"/>
    <lineage>
        <taxon>Bacteria</taxon>
        <taxon>Bacillati</taxon>
        <taxon>Bacillota</taxon>
        <taxon>Negativicutes</taxon>
        <taxon>Selenomonadales</taxon>
        <taxon>Selenomonadaceae</taxon>
        <taxon>Pectinatus</taxon>
    </lineage>
</organism>
<comment type="caution">
    <text evidence="6">The sequence shown here is derived from an EMBL/GenBank/DDBJ whole genome shotgun (WGS) entry which is preliminary data.</text>
</comment>
<dbReference type="Pfam" id="PF04434">
    <property type="entry name" value="SWIM"/>
    <property type="match status" value="1"/>
</dbReference>
<dbReference type="PROSITE" id="PS50966">
    <property type="entry name" value="ZF_SWIM"/>
    <property type="match status" value="1"/>
</dbReference>
<dbReference type="GO" id="GO:0008270">
    <property type="term" value="F:zinc ion binding"/>
    <property type="evidence" value="ECO:0007669"/>
    <property type="project" value="UniProtKB-KW"/>
</dbReference>
<dbReference type="AlphaFoldDB" id="A0A840UK93"/>
<protein>
    <recommendedName>
        <fullName evidence="5">SWIM-type domain-containing protein</fullName>
    </recommendedName>
</protein>
<evidence type="ECO:0000256" key="4">
    <source>
        <dbReference type="PROSITE-ProRule" id="PRU00325"/>
    </source>
</evidence>
<evidence type="ECO:0000313" key="7">
    <source>
        <dbReference type="Proteomes" id="UP000559117"/>
    </source>
</evidence>
<evidence type="ECO:0000256" key="3">
    <source>
        <dbReference type="ARBA" id="ARBA00022833"/>
    </source>
</evidence>
<dbReference type="InterPro" id="IPR006564">
    <property type="entry name" value="Znf_PMZ"/>
</dbReference>
<dbReference type="EMBL" id="JACHFH010000059">
    <property type="protein sequence ID" value="MBB5337556.1"/>
    <property type="molecule type" value="Genomic_DNA"/>
</dbReference>
<sequence>MNFWNQDSLSLHQSTEQMKKQISLSSLKSQKINKDTRTALISDEDENIFQTSLTECTCSDFQRDHLPCQHMYHLANKLKLFVIRKNKRSNNLIADFSSGYAGNWFFCY</sequence>
<name>A0A840UK93_9FIRM</name>
<dbReference type="Proteomes" id="UP000559117">
    <property type="component" value="Unassembled WGS sequence"/>
</dbReference>
<feature type="domain" description="SWIM-type" evidence="5">
    <location>
        <begin position="37"/>
        <end position="79"/>
    </location>
</feature>
<reference evidence="6 7" key="1">
    <citation type="submission" date="2020-08" db="EMBL/GenBank/DDBJ databases">
        <title>Genomic Encyclopedia of Type Strains, Phase IV (KMG-IV): sequencing the most valuable type-strain genomes for metagenomic binning, comparative biology and taxonomic classification.</title>
        <authorList>
            <person name="Goeker M."/>
        </authorList>
    </citation>
    <scope>NUCLEOTIDE SEQUENCE [LARGE SCALE GENOMIC DNA]</scope>
    <source>
        <strain evidence="6 7">DSM 24661</strain>
    </source>
</reference>
<evidence type="ECO:0000259" key="5">
    <source>
        <dbReference type="PROSITE" id="PS50966"/>
    </source>
</evidence>
<dbReference type="SMART" id="SM00575">
    <property type="entry name" value="ZnF_PMZ"/>
    <property type="match status" value="1"/>
</dbReference>